<dbReference type="InterPro" id="IPR001173">
    <property type="entry name" value="Glyco_trans_2-like"/>
</dbReference>
<evidence type="ECO:0000313" key="3">
    <source>
        <dbReference type="Proteomes" id="UP000014975"/>
    </source>
</evidence>
<dbReference type="PATRIC" id="fig|1121439.3.peg.2681"/>
<dbReference type="Proteomes" id="UP000014975">
    <property type="component" value="Unassembled WGS sequence"/>
</dbReference>
<dbReference type="InterPro" id="IPR050834">
    <property type="entry name" value="Glycosyltransf_2"/>
</dbReference>
<evidence type="ECO:0000259" key="1">
    <source>
        <dbReference type="Pfam" id="PF00535"/>
    </source>
</evidence>
<dbReference type="RefSeq" id="WP_020887994.1">
    <property type="nucleotide sequence ID" value="NZ_ATHI01000031.1"/>
</dbReference>
<dbReference type="EMBL" id="ATHI01000031">
    <property type="protein sequence ID" value="EPR30575.1"/>
    <property type="molecule type" value="Genomic_DNA"/>
</dbReference>
<dbReference type="InterPro" id="IPR029044">
    <property type="entry name" value="Nucleotide-diphossugar_trans"/>
</dbReference>
<proteinExistence type="predicted"/>
<evidence type="ECO:0000313" key="2">
    <source>
        <dbReference type="EMBL" id="EPR30575.1"/>
    </source>
</evidence>
<dbReference type="STRING" id="1121439.dsat_1297"/>
<reference evidence="2 3" key="1">
    <citation type="journal article" date="2013" name="Genome Announc.">
        <title>Draft genome sequences for three mercury-methylating, sulfate-reducing bacteria.</title>
        <authorList>
            <person name="Brown S.D."/>
            <person name="Hurt R.A.Jr."/>
            <person name="Gilmour C.C."/>
            <person name="Elias D.A."/>
        </authorList>
    </citation>
    <scope>NUCLEOTIDE SEQUENCE [LARGE SCALE GENOMIC DNA]</scope>
    <source>
        <strain evidence="2 3">DSM 16529</strain>
    </source>
</reference>
<sequence length="318" mass="36705">MSGESTHSPRVSVIVPTYNYARFLPRALDSVLAQTWRDYEIIVVDDGSTDDTPEVAKAYGERIHYLRKENGGAATARNTGILAARGELLAFLDADDAWVPEKLARQVEYLDRHPEFGMVYSDMAHHVAGRKVHDAYLRERGYSKVAEGWIFDNLLRQCFIFTPTVMARRKCFDTVGLHDPELRTCQDVDMWLRIADRFMIGFIDAPLAVRHEHGDNSTRNWDNYLGNPIKMFLKLNASQADPARRAIFRERLRDMYFDLGWHQFRTGRMKQCRASMRESLRYGRPVCEAGKYIVLSFVPPWAINRLRMIAGRRPAKES</sequence>
<accession>S7T234</accession>
<protein>
    <submittedName>
        <fullName evidence="2">Glycosyl transferase family 2</fullName>
    </submittedName>
</protein>
<dbReference type="OrthoDB" id="5291101at2"/>
<keyword evidence="2" id="KW-0808">Transferase</keyword>
<dbReference type="SUPFAM" id="SSF53448">
    <property type="entry name" value="Nucleotide-diphospho-sugar transferases"/>
    <property type="match status" value="1"/>
</dbReference>
<gene>
    <name evidence="2" type="ORF">dsat_1297</name>
</gene>
<dbReference type="AlphaFoldDB" id="S7T234"/>
<dbReference type="PANTHER" id="PTHR43685:SF11">
    <property type="entry name" value="GLYCOSYLTRANSFERASE TAGX-RELATED"/>
    <property type="match status" value="1"/>
</dbReference>
<name>S7T234_9BACT</name>
<feature type="domain" description="Glycosyltransferase 2-like" evidence="1">
    <location>
        <begin position="12"/>
        <end position="132"/>
    </location>
</feature>
<dbReference type="Gene3D" id="3.90.550.10">
    <property type="entry name" value="Spore Coat Polysaccharide Biosynthesis Protein SpsA, Chain A"/>
    <property type="match status" value="1"/>
</dbReference>
<keyword evidence="3" id="KW-1185">Reference proteome</keyword>
<organism evidence="2 3">
    <name type="scientific">Alkalidesulfovibrio alkalitolerans DSM 16529</name>
    <dbReference type="NCBI Taxonomy" id="1121439"/>
    <lineage>
        <taxon>Bacteria</taxon>
        <taxon>Pseudomonadati</taxon>
        <taxon>Thermodesulfobacteriota</taxon>
        <taxon>Desulfovibrionia</taxon>
        <taxon>Desulfovibrionales</taxon>
        <taxon>Desulfovibrionaceae</taxon>
        <taxon>Alkalidesulfovibrio</taxon>
    </lineage>
</organism>
<dbReference type="Pfam" id="PF00535">
    <property type="entry name" value="Glycos_transf_2"/>
    <property type="match status" value="1"/>
</dbReference>
<dbReference type="PANTHER" id="PTHR43685">
    <property type="entry name" value="GLYCOSYLTRANSFERASE"/>
    <property type="match status" value="1"/>
</dbReference>
<comment type="caution">
    <text evidence="2">The sequence shown here is derived from an EMBL/GenBank/DDBJ whole genome shotgun (WGS) entry which is preliminary data.</text>
</comment>
<dbReference type="eggNOG" id="COG1216">
    <property type="taxonomic scope" value="Bacteria"/>
</dbReference>
<dbReference type="GO" id="GO:0016740">
    <property type="term" value="F:transferase activity"/>
    <property type="evidence" value="ECO:0007669"/>
    <property type="project" value="UniProtKB-KW"/>
</dbReference>